<dbReference type="EMBL" id="BMDO01000001">
    <property type="protein sequence ID" value="GGI48864.1"/>
    <property type="molecule type" value="Genomic_DNA"/>
</dbReference>
<proteinExistence type="predicted"/>
<keyword evidence="2" id="KW-1185">Reference proteome</keyword>
<comment type="caution">
    <text evidence="1">The sequence shown here is derived from an EMBL/GenBank/DDBJ whole genome shotgun (WGS) entry which is preliminary data.</text>
</comment>
<gene>
    <name evidence="1" type="ORF">GCM10011425_00760</name>
</gene>
<dbReference type="AlphaFoldDB" id="A0A917J553"/>
<evidence type="ECO:0000313" key="1">
    <source>
        <dbReference type="EMBL" id="GGI48864.1"/>
    </source>
</evidence>
<dbReference type="Proteomes" id="UP000662074">
    <property type="component" value="Unassembled WGS sequence"/>
</dbReference>
<evidence type="ECO:0000313" key="2">
    <source>
        <dbReference type="Proteomes" id="UP000662074"/>
    </source>
</evidence>
<reference evidence="1" key="1">
    <citation type="journal article" date="2014" name="Int. J. Syst. Evol. Microbiol.">
        <title>Complete genome sequence of Corynebacterium casei LMG S-19264T (=DSM 44701T), isolated from a smear-ripened cheese.</title>
        <authorList>
            <consortium name="US DOE Joint Genome Institute (JGI-PGF)"/>
            <person name="Walter F."/>
            <person name="Albersmeier A."/>
            <person name="Kalinowski J."/>
            <person name="Ruckert C."/>
        </authorList>
    </citation>
    <scope>NUCLEOTIDE SEQUENCE</scope>
    <source>
        <strain evidence="1">CCM 8711</strain>
    </source>
</reference>
<protein>
    <submittedName>
        <fullName evidence="1">Uncharacterized protein</fullName>
    </submittedName>
</protein>
<organism evidence="1 2">
    <name type="scientific">Mucilaginibacter galii</name>
    <dbReference type="NCBI Taxonomy" id="2005073"/>
    <lineage>
        <taxon>Bacteria</taxon>
        <taxon>Pseudomonadati</taxon>
        <taxon>Bacteroidota</taxon>
        <taxon>Sphingobacteriia</taxon>
        <taxon>Sphingobacteriales</taxon>
        <taxon>Sphingobacteriaceae</taxon>
        <taxon>Mucilaginibacter</taxon>
    </lineage>
</organism>
<name>A0A917J553_9SPHI</name>
<accession>A0A917J553</accession>
<reference evidence="1" key="2">
    <citation type="submission" date="2020-09" db="EMBL/GenBank/DDBJ databases">
        <authorList>
            <person name="Sun Q."/>
            <person name="Sedlacek I."/>
        </authorList>
    </citation>
    <scope>NUCLEOTIDE SEQUENCE</scope>
    <source>
        <strain evidence="1">CCM 8711</strain>
    </source>
</reference>
<sequence>MHVSTGNKRYFDLKAFINADSARLRKAQPAVNKTVTHNNSQTQTKRIVIKNWGQELALFAASDINKPAWRDSYRIDEQGDSVVYTALLPELFTRRISIRRINGKVTKINISNATKNLLYKTTEHLTYYPDSLYVIDKEQQVKLMGSNRYVISGVIAPPQPSPGVREF</sequence>